<keyword evidence="3" id="KW-1185">Reference proteome</keyword>
<evidence type="ECO:0008006" key="4">
    <source>
        <dbReference type="Google" id="ProtNLM"/>
    </source>
</evidence>
<protein>
    <recommendedName>
        <fullName evidence="4">Endonuclease/exonuclease/phosphatase domain-containing protein</fullName>
    </recommendedName>
</protein>
<feature type="region of interest" description="Disordered" evidence="1">
    <location>
        <begin position="204"/>
        <end position="223"/>
    </location>
</feature>
<reference evidence="2 3" key="1">
    <citation type="submission" date="2024-10" db="EMBL/GenBank/DDBJ databases">
        <title>Updated reference genomes for cyclostephanoid diatoms.</title>
        <authorList>
            <person name="Roberts W.R."/>
            <person name="Alverson A.J."/>
        </authorList>
    </citation>
    <scope>NUCLEOTIDE SEQUENCE [LARGE SCALE GENOMIC DNA]</scope>
    <source>
        <strain evidence="2 3">AJA010-31</strain>
    </source>
</reference>
<sequence>MFNILSSIHRSIDASHRRESECEDLWQPRMEGVAGYIADTFSKSNVIMLQEWWFDDSFAAIFDKATGHLLFHRITERRPGAIDGQIRDDGLCCLIPKSCKLEPAGQQGTDHLGALSTAAASAATKSPNSRESLQIICGDFNSNSHGSAAILCESNNCVNCASAAAQQMLSSVGERINLGVTHCNHLGEHVSVDHVFLWLNTPKSNNNPAAEPQSTTTGIQTNN</sequence>
<evidence type="ECO:0000313" key="2">
    <source>
        <dbReference type="EMBL" id="KAL3771601.1"/>
    </source>
</evidence>
<comment type="caution">
    <text evidence="2">The sequence shown here is derived from an EMBL/GenBank/DDBJ whole genome shotgun (WGS) entry which is preliminary data.</text>
</comment>
<dbReference type="Proteomes" id="UP001530400">
    <property type="component" value="Unassembled WGS sequence"/>
</dbReference>
<accession>A0ABD3N6E6</accession>
<proteinExistence type="predicted"/>
<evidence type="ECO:0000256" key="1">
    <source>
        <dbReference type="SAM" id="MobiDB-lite"/>
    </source>
</evidence>
<dbReference type="EMBL" id="JALLPJ020001285">
    <property type="protein sequence ID" value="KAL3771601.1"/>
    <property type="molecule type" value="Genomic_DNA"/>
</dbReference>
<name>A0ABD3N6E6_9STRA</name>
<organism evidence="2 3">
    <name type="scientific">Cyclotella atomus</name>
    <dbReference type="NCBI Taxonomy" id="382360"/>
    <lineage>
        <taxon>Eukaryota</taxon>
        <taxon>Sar</taxon>
        <taxon>Stramenopiles</taxon>
        <taxon>Ochrophyta</taxon>
        <taxon>Bacillariophyta</taxon>
        <taxon>Coscinodiscophyceae</taxon>
        <taxon>Thalassiosirophycidae</taxon>
        <taxon>Stephanodiscales</taxon>
        <taxon>Stephanodiscaceae</taxon>
        <taxon>Cyclotella</taxon>
    </lineage>
</organism>
<evidence type="ECO:0000313" key="3">
    <source>
        <dbReference type="Proteomes" id="UP001530400"/>
    </source>
</evidence>
<dbReference type="AlphaFoldDB" id="A0ABD3N6E6"/>
<gene>
    <name evidence="2" type="ORF">ACHAWO_012334</name>
</gene>